<protein>
    <submittedName>
        <fullName evidence="2">Oligopeptide transporter 4-like</fullName>
    </submittedName>
</protein>
<dbReference type="Proteomes" id="UP000325315">
    <property type="component" value="Unassembled WGS sequence"/>
</dbReference>
<keyword evidence="3" id="KW-1185">Reference proteome</keyword>
<feature type="domain" description="Retrotransposon gag" evidence="1">
    <location>
        <begin position="33"/>
        <end position="94"/>
    </location>
</feature>
<dbReference type="OrthoDB" id="694103at2759"/>
<dbReference type="PANTHER" id="PTHR33223">
    <property type="entry name" value="CCHC-TYPE DOMAIN-CONTAINING PROTEIN"/>
    <property type="match status" value="1"/>
</dbReference>
<comment type="caution">
    <text evidence="2">The sequence shown here is derived from an EMBL/GenBank/DDBJ whole genome shotgun (WGS) entry which is preliminary data.</text>
</comment>
<reference evidence="3" key="1">
    <citation type="journal article" date="2019" name="Plant Biotechnol. J.">
        <title>Genome sequencing of the Australian wild diploid species Gossypium australe highlights disease resistance and delayed gland morphogenesis.</title>
        <authorList>
            <person name="Cai Y."/>
            <person name="Cai X."/>
            <person name="Wang Q."/>
            <person name="Wang P."/>
            <person name="Zhang Y."/>
            <person name="Cai C."/>
            <person name="Xu Y."/>
            <person name="Wang K."/>
            <person name="Zhou Z."/>
            <person name="Wang C."/>
            <person name="Geng S."/>
            <person name="Li B."/>
            <person name="Dong Q."/>
            <person name="Hou Y."/>
            <person name="Wang H."/>
            <person name="Ai P."/>
            <person name="Liu Z."/>
            <person name="Yi F."/>
            <person name="Sun M."/>
            <person name="An G."/>
            <person name="Cheng J."/>
            <person name="Zhang Y."/>
            <person name="Shi Q."/>
            <person name="Xie Y."/>
            <person name="Shi X."/>
            <person name="Chang Y."/>
            <person name="Huang F."/>
            <person name="Chen Y."/>
            <person name="Hong S."/>
            <person name="Mi L."/>
            <person name="Sun Q."/>
            <person name="Zhang L."/>
            <person name="Zhou B."/>
            <person name="Peng R."/>
            <person name="Zhang X."/>
            <person name="Liu F."/>
        </authorList>
    </citation>
    <scope>NUCLEOTIDE SEQUENCE [LARGE SCALE GENOMIC DNA]</scope>
    <source>
        <strain evidence="3">cv. PA1801</strain>
    </source>
</reference>
<accession>A0A5B6WHD5</accession>
<dbReference type="AlphaFoldDB" id="A0A5B6WHD5"/>
<proteinExistence type="predicted"/>
<gene>
    <name evidence="2" type="ORF">EPI10_020730</name>
</gene>
<name>A0A5B6WHD5_9ROSI</name>
<evidence type="ECO:0000259" key="1">
    <source>
        <dbReference type="Pfam" id="PF03732"/>
    </source>
</evidence>
<evidence type="ECO:0000313" key="2">
    <source>
        <dbReference type="EMBL" id="KAA3480282.1"/>
    </source>
</evidence>
<evidence type="ECO:0000313" key="3">
    <source>
        <dbReference type="Proteomes" id="UP000325315"/>
    </source>
</evidence>
<dbReference type="Pfam" id="PF03732">
    <property type="entry name" value="Retrotrans_gag"/>
    <property type="match status" value="1"/>
</dbReference>
<organism evidence="2 3">
    <name type="scientific">Gossypium australe</name>
    <dbReference type="NCBI Taxonomy" id="47621"/>
    <lineage>
        <taxon>Eukaryota</taxon>
        <taxon>Viridiplantae</taxon>
        <taxon>Streptophyta</taxon>
        <taxon>Embryophyta</taxon>
        <taxon>Tracheophyta</taxon>
        <taxon>Spermatophyta</taxon>
        <taxon>Magnoliopsida</taxon>
        <taxon>eudicotyledons</taxon>
        <taxon>Gunneridae</taxon>
        <taxon>Pentapetalae</taxon>
        <taxon>rosids</taxon>
        <taxon>malvids</taxon>
        <taxon>Malvales</taxon>
        <taxon>Malvaceae</taxon>
        <taxon>Malvoideae</taxon>
        <taxon>Gossypium</taxon>
    </lineage>
</organism>
<dbReference type="InterPro" id="IPR005162">
    <property type="entry name" value="Retrotrans_gag_dom"/>
</dbReference>
<sequence length="95" mass="11237">MTEDPSQHLKRFILLFETFKYNWDTDDAIHLLLFPLSLIDNAFSWLDSHTPGSIMTWDELARKFLQKFFPISKTVQLRREVATFKQLEGESFPEA</sequence>
<dbReference type="EMBL" id="SMMG02000003">
    <property type="protein sequence ID" value="KAA3480282.1"/>
    <property type="molecule type" value="Genomic_DNA"/>
</dbReference>
<dbReference type="PANTHER" id="PTHR33223:SF11">
    <property type="entry name" value="ELEMENT PROTEIN, PUTATIVE-RELATED"/>
    <property type="match status" value="1"/>
</dbReference>